<evidence type="ECO:0000313" key="3">
    <source>
        <dbReference type="Proteomes" id="UP000011750"/>
    </source>
</evidence>
<accession>M4FAA3</accession>
<organism evidence="2 3">
    <name type="scientific">Brassica campestris</name>
    <name type="common">Field mustard</name>
    <dbReference type="NCBI Taxonomy" id="3711"/>
    <lineage>
        <taxon>Eukaryota</taxon>
        <taxon>Viridiplantae</taxon>
        <taxon>Streptophyta</taxon>
        <taxon>Embryophyta</taxon>
        <taxon>Tracheophyta</taxon>
        <taxon>Spermatophyta</taxon>
        <taxon>Magnoliopsida</taxon>
        <taxon>eudicotyledons</taxon>
        <taxon>Gunneridae</taxon>
        <taxon>Pentapetalae</taxon>
        <taxon>rosids</taxon>
        <taxon>malvids</taxon>
        <taxon>Brassicales</taxon>
        <taxon>Brassicaceae</taxon>
        <taxon>Brassiceae</taxon>
        <taxon>Brassica</taxon>
    </lineage>
</organism>
<dbReference type="Gramene" id="Bra038017.1">
    <property type="protein sequence ID" value="Bra038017.1-P"/>
    <property type="gene ID" value="Bra038017"/>
</dbReference>
<feature type="compositionally biased region" description="Acidic residues" evidence="1">
    <location>
        <begin position="84"/>
        <end position="93"/>
    </location>
</feature>
<reference evidence="2 3" key="1">
    <citation type="journal article" date="2011" name="Nat. Genet.">
        <title>The genome of the mesopolyploid crop species Brassica rapa.</title>
        <authorList>
            <consortium name="Brassica rapa Genome Sequencing Project Consortium"/>
            <person name="Wang X."/>
            <person name="Wang H."/>
            <person name="Wang J."/>
            <person name="Sun R."/>
            <person name="Wu J."/>
            <person name="Liu S."/>
            <person name="Bai Y."/>
            <person name="Mun J.H."/>
            <person name="Bancroft I."/>
            <person name="Cheng F."/>
            <person name="Huang S."/>
            <person name="Li X."/>
            <person name="Hua W."/>
            <person name="Wang J."/>
            <person name="Wang X."/>
            <person name="Freeling M."/>
            <person name="Pires J.C."/>
            <person name="Paterson A.H."/>
            <person name="Chalhoub B."/>
            <person name="Wang B."/>
            <person name="Hayward A."/>
            <person name="Sharpe A.G."/>
            <person name="Park B.S."/>
            <person name="Weisshaar B."/>
            <person name="Liu B."/>
            <person name="Li B."/>
            <person name="Liu B."/>
            <person name="Tong C."/>
            <person name="Song C."/>
            <person name="Duran C."/>
            <person name="Peng C."/>
            <person name="Geng C."/>
            <person name="Koh C."/>
            <person name="Lin C."/>
            <person name="Edwards D."/>
            <person name="Mu D."/>
            <person name="Shen D."/>
            <person name="Soumpourou E."/>
            <person name="Li F."/>
            <person name="Fraser F."/>
            <person name="Conant G."/>
            <person name="Lassalle G."/>
            <person name="King G.J."/>
            <person name="Bonnema G."/>
            <person name="Tang H."/>
            <person name="Wang H."/>
            <person name="Belcram H."/>
            <person name="Zhou H."/>
            <person name="Hirakawa H."/>
            <person name="Abe H."/>
            <person name="Guo H."/>
            <person name="Wang H."/>
            <person name="Jin H."/>
            <person name="Parkin I.A."/>
            <person name="Batley J."/>
            <person name="Kim J.S."/>
            <person name="Just J."/>
            <person name="Li J."/>
            <person name="Xu J."/>
            <person name="Deng J."/>
            <person name="Kim J.A."/>
            <person name="Li J."/>
            <person name="Yu J."/>
            <person name="Meng J."/>
            <person name="Wang J."/>
            <person name="Min J."/>
            <person name="Poulain J."/>
            <person name="Wang J."/>
            <person name="Hatakeyama K."/>
            <person name="Wu K."/>
            <person name="Wang L."/>
            <person name="Fang L."/>
            <person name="Trick M."/>
            <person name="Links M.G."/>
            <person name="Zhao M."/>
            <person name="Jin M."/>
            <person name="Ramchiary N."/>
            <person name="Drou N."/>
            <person name="Berkman P.J."/>
            <person name="Cai Q."/>
            <person name="Huang Q."/>
            <person name="Li R."/>
            <person name="Tabata S."/>
            <person name="Cheng S."/>
            <person name="Zhang S."/>
            <person name="Zhang S."/>
            <person name="Huang S."/>
            <person name="Sato S."/>
            <person name="Sun S."/>
            <person name="Kwon S.J."/>
            <person name="Choi S.R."/>
            <person name="Lee T.H."/>
            <person name="Fan W."/>
            <person name="Zhao X."/>
            <person name="Tan X."/>
            <person name="Xu X."/>
            <person name="Wang Y."/>
            <person name="Qiu Y."/>
            <person name="Yin Y."/>
            <person name="Li Y."/>
            <person name="Du Y."/>
            <person name="Liao Y."/>
            <person name="Lim Y."/>
            <person name="Narusaka Y."/>
            <person name="Wang Y."/>
            <person name="Wang Z."/>
            <person name="Li Z."/>
            <person name="Wang Z."/>
            <person name="Xiong Z."/>
            <person name="Zhang Z."/>
        </authorList>
    </citation>
    <scope>NUCLEOTIDE SEQUENCE [LARGE SCALE GENOMIC DNA]</scope>
    <source>
        <strain evidence="2 3">cv. Chiifu-401-42</strain>
    </source>
</reference>
<feature type="compositionally biased region" description="Basic residues" evidence="1">
    <location>
        <begin position="155"/>
        <end position="172"/>
    </location>
</feature>
<keyword evidence="3" id="KW-1185">Reference proteome</keyword>
<sequence length="172" mass="19474">MARSLPRSSSLRLETRKLCSFESTGSRRLLLRTDQPFLGSLIKTRSTRPREWGGSRLLWGWIHLLRWTVRGASREGGRGTGLEDAMDVDDEEEGNKKMRVRSKSRPPAAHEVVPGDGFKDCTQKKAALEISNSSHKKRDKNAKRGEADRVIPTLRPKHLFSGKRGKGKTDRR</sequence>
<name>M4FAA3_BRACM</name>
<dbReference type="HOGENOM" id="CLU_1557454_0_0_1"/>
<reference evidence="2" key="3">
    <citation type="submission" date="2023-03" db="UniProtKB">
        <authorList>
            <consortium name="EnsemblPlants"/>
        </authorList>
    </citation>
    <scope>IDENTIFICATION</scope>
    <source>
        <strain evidence="2">cv. Chiifu-401-42</strain>
    </source>
</reference>
<proteinExistence type="predicted"/>
<feature type="compositionally biased region" description="Basic and acidic residues" evidence="1">
    <location>
        <begin position="117"/>
        <end position="127"/>
    </location>
</feature>
<evidence type="ECO:0000313" key="2">
    <source>
        <dbReference type="EnsemblPlants" id="Bra038017.1-P"/>
    </source>
</evidence>
<feature type="region of interest" description="Disordered" evidence="1">
    <location>
        <begin position="73"/>
        <end position="172"/>
    </location>
</feature>
<dbReference type="STRING" id="51351.M4FAA3"/>
<evidence type="ECO:0000256" key="1">
    <source>
        <dbReference type="SAM" id="MobiDB-lite"/>
    </source>
</evidence>
<reference evidence="2 3" key="2">
    <citation type="journal article" date="2018" name="Hortic Res">
        <title>Improved Brassica rapa reference genome by single-molecule sequencing and chromosome conformation capture technologies.</title>
        <authorList>
            <person name="Zhang L."/>
            <person name="Cai X."/>
            <person name="Wu J."/>
            <person name="Liu M."/>
            <person name="Grob S."/>
            <person name="Cheng F."/>
            <person name="Liang J."/>
            <person name="Cai C."/>
            <person name="Liu Z."/>
            <person name="Liu B."/>
            <person name="Wang F."/>
            <person name="Li S."/>
            <person name="Liu F."/>
            <person name="Li X."/>
            <person name="Cheng L."/>
            <person name="Yang W."/>
            <person name="Li M.H."/>
            <person name="Grossniklaus U."/>
            <person name="Zheng H."/>
            <person name="Wang X."/>
        </authorList>
    </citation>
    <scope>NUCLEOTIDE SEQUENCE [LARGE SCALE GENOMIC DNA]</scope>
    <source>
        <strain evidence="2 3">cv. Chiifu-401-42</strain>
    </source>
</reference>
<dbReference type="Proteomes" id="UP000011750">
    <property type="component" value="Chromosome A06"/>
</dbReference>
<dbReference type="EnsemblPlants" id="Bra038017.1">
    <property type="protein sequence ID" value="Bra038017.1-P"/>
    <property type="gene ID" value="Bra038017"/>
</dbReference>
<dbReference type="AlphaFoldDB" id="M4FAA3"/>
<protein>
    <submittedName>
        <fullName evidence="2">Uncharacterized protein</fullName>
    </submittedName>
</protein>
<dbReference type="InParanoid" id="M4FAA3"/>
<dbReference type="eggNOG" id="KOG1490">
    <property type="taxonomic scope" value="Eukaryota"/>
</dbReference>